<accession>A0ABR1RCR8</accession>
<proteinExistence type="predicted"/>
<dbReference type="Proteomes" id="UP001396898">
    <property type="component" value="Unassembled WGS sequence"/>
</dbReference>
<name>A0ABR1RCR8_9PEZI</name>
<sequence length="123" mass="14633">MGTTCRGMHETGFQEWGFLIFRCIYGDDEAWDRYMRYFKEAIHESLAKDSCEFLEKYSRWTIVQDEADLQAASKLRVRQRFRDWRDQNPVWRGRGGSLEARPSRGRRSYLASPALHILPSRRP</sequence>
<gene>
    <name evidence="1" type="ORF">PG991_010943</name>
</gene>
<keyword evidence="2" id="KW-1185">Reference proteome</keyword>
<comment type="caution">
    <text evidence="1">The sequence shown here is derived from an EMBL/GenBank/DDBJ whole genome shotgun (WGS) entry which is preliminary data.</text>
</comment>
<evidence type="ECO:0000313" key="2">
    <source>
        <dbReference type="Proteomes" id="UP001396898"/>
    </source>
</evidence>
<organism evidence="1 2">
    <name type="scientific">Apiospora marii</name>
    <dbReference type="NCBI Taxonomy" id="335849"/>
    <lineage>
        <taxon>Eukaryota</taxon>
        <taxon>Fungi</taxon>
        <taxon>Dikarya</taxon>
        <taxon>Ascomycota</taxon>
        <taxon>Pezizomycotina</taxon>
        <taxon>Sordariomycetes</taxon>
        <taxon>Xylariomycetidae</taxon>
        <taxon>Amphisphaeriales</taxon>
        <taxon>Apiosporaceae</taxon>
        <taxon>Apiospora</taxon>
    </lineage>
</organism>
<reference evidence="1 2" key="1">
    <citation type="submission" date="2023-01" db="EMBL/GenBank/DDBJ databases">
        <title>Analysis of 21 Apiospora genomes using comparative genomics revels a genus with tremendous synthesis potential of carbohydrate active enzymes and secondary metabolites.</title>
        <authorList>
            <person name="Sorensen T."/>
        </authorList>
    </citation>
    <scope>NUCLEOTIDE SEQUENCE [LARGE SCALE GENOMIC DNA]</scope>
    <source>
        <strain evidence="1 2">CBS 20057</strain>
    </source>
</reference>
<protein>
    <submittedName>
        <fullName evidence="1">Uncharacterized protein</fullName>
    </submittedName>
</protein>
<evidence type="ECO:0000313" key="1">
    <source>
        <dbReference type="EMBL" id="KAK8008392.1"/>
    </source>
</evidence>
<dbReference type="EMBL" id="JAQQWI010000016">
    <property type="protein sequence ID" value="KAK8008392.1"/>
    <property type="molecule type" value="Genomic_DNA"/>
</dbReference>